<reference evidence="2" key="2">
    <citation type="submission" date="2018-05" db="EMBL/GenBank/DDBJ databases">
        <title>OgluRS3 (Oryza glumaepatula Reference Sequence Version 3).</title>
        <authorList>
            <person name="Zhang J."/>
            <person name="Kudrna D."/>
            <person name="Lee S."/>
            <person name="Talag J."/>
            <person name="Welchert J."/>
            <person name="Wing R.A."/>
        </authorList>
    </citation>
    <scope>NUCLEOTIDE SEQUENCE [LARGE SCALE GENOMIC DNA]</scope>
</reference>
<keyword evidence="3" id="KW-1185">Reference proteome</keyword>
<dbReference type="Gramene" id="OGLUM05G24940.1">
    <property type="protein sequence ID" value="OGLUM05G24940.1"/>
    <property type="gene ID" value="OGLUM05G24940"/>
</dbReference>
<accession>A0A0E0A1X1</accession>
<protein>
    <submittedName>
        <fullName evidence="2">Uncharacterized protein</fullName>
    </submittedName>
</protein>
<evidence type="ECO:0000256" key="1">
    <source>
        <dbReference type="SAM" id="MobiDB-lite"/>
    </source>
</evidence>
<organism evidence="2">
    <name type="scientific">Oryza glumipatula</name>
    <dbReference type="NCBI Taxonomy" id="40148"/>
    <lineage>
        <taxon>Eukaryota</taxon>
        <taxon>Viridiplantae</taxon>
        <taxon>Streptophyta</taxon>
        <taxon>Embryophyta</taxon>
        <taxon>Tracheophyta</taxon>
        <taxon>Spermatophyta</taxon>
        <taxon>Magnoliopsida</taxon>
        <taxon>Liliopsida</taxon>
        <taxon>Poales</taxon>
        <taxon>Poaceae</taxon>
        <taxon>BOP clade</taxon>
        <taxon>Oryzoideae</taxon>
        <taxon>Oryzeae</taxon>
        <taxon>Oryzinae</taxon>
        <taxon>Oryza</taxon>
    </lineage>
</organism>
<feature type="region of interest" description="Disordered" evidence="1">
    <location>
        <begin position="129"/>
        <end position="160"/>
    </location>
</feature>
<name>A0A0E0A1X1_9ORYZ</name>
<proteinExistence type="predicted"/>
<sequence>MHIGSAELTTLSGVPLQHQFNSAVNKQSKVRPHHLAEGEPLVEEQCEHEGSGDEHHMAEGVLILVVRAPHLWVAPHAPHDRRRAGDEHHLHHRVVERDVVREQVHVPRHEHQHVQLLRLPRHPCANTQIRERRIPPTPNQAAETLPPLYGSGSPEQDFVA</sequence>
<dbReference type="AlphaFoldDB" id="A0A0E0A1X1"/>
<evidence type="ECO:0000313" key="2">
    <source>
        <dbReference type="EnsemblPlants" id="OGLUM05G24940.1"/>
    </source>
</evidence>
<dbReference type="Proteomes" id="UP000026961">
    <property type="component" value="Chromosome 5"/>
</dbReference>
<evidence type="ECO:0000313" key="3">
    <source>
        <dbReference type="Proteomes" id="UP000026961"/>
    </source>
</evidence>
<reference evidence="2" key="1">
    <citation type="submission" date="2015-04" db="UniProtKB">
        <authorList>
            <consortium name="EnsemblPlants"/>
        </authorList>
    </citation>
    <scope>IDENTIFICATION</scope>
</reference>
<dbReference type="HOGENOM" id="CLU_1654889_0_0_1"/>
<dbReference type="EnsemblPlants" id="OGLUM05G24940.1">
    <property type="protein sequence ID" value="OGLUM05G24940.1"/>
    <property type="gene ID" value="OGLUM05G24940"/>
</dbReference>